<reference evidence="1" key="1">
    <citation type="submission" date="2014-11" db="EMBL/GenBank/DDBJ databases">
        <authorList>
            <person name="Amaro Gonzalez C."/>
        </authorList>
    </citation>
    <scope>NUCLEOTIDE SEQUENCE</scope>
</reference>
<reference evidence="1" key="2">
    <citation type="journal article" date="2015" name="Fish Shellfish Immunol.">
        <title>Early steps in the European eel (Anguilla anguilla)-Vibrio vulnificus interaction in the gills: Role of the RtxA13 toxin.</title>
        <authorList>
            <person name="Callol A."/>
            <person name="Pajuelo D."/>
            <person name="Ebbesson L."/>
            <person name="Teles M."/>
            <person name="MacKenzie S."/>
            <person name="Amaro C."/>
        </authorList>
    </citation>
    <scope>NUCLEOTIDE SEQUENCE</scope>
</reference>
<proteinExistence type="predicted"/>
<name>A0A0E9VFK2_ANGAN</name>
<dbReference type="AlphaFoldDB" id="A0A0E9VFK2"/>
<sequence>MFLLFPQRTISSRYTECTITSHYTQYCIT</sequence>
<dbReference type="EMBL" id="GBXM01031806">
    <property type="protein sequence ID" value="JAH76771.1"/>
    <property type="molecule type" value="Transcribed_RNA"/>
</dbReference>
<protein>
    <submittedName>
        <fullName evidence="1">Uncharacterized protein</fullName>
    </submittedName>
</protein>
<accession>A0A0E9VFK2</accession>
<evidence type="ECO:0000313" key="1">
    <source>
        <dbReference type="EMBL" id="JAH76771.1"/>
    </source>
</evidence>
<organism evidence="1">
    <name type="scientific">Anguilla anguilla</name>
    <name type="common">European freshwater eel</name>
    <name type="synonym">Muraena anguilla</name>
    <dbReference type="NCBI Taxonomy" id="7936"/>
    <lineage>
        <taxon>Eukaryota</taxon>
        <taxon>Metazoa</taxon>
        <taxon>Chordata</taxon>
        <taxon>Craniata</taxon>
        <taxon>Vertebrata</taxon>
        <taxon>Euteleostomi</taxon>
        <taxon>Actinopterygii</taxon>
        <taxon>Neopterygii</taxon>
        <taxon>Teleostei</taxon>
        <taxon>Anguilliformes</taxon>
        <taxon>Anguillidae</taxon>
        <taxon>Anguilla</taxon>
    </lineage>
</organism>